<keyword evidence="2" id="KW-1185">Reference proteome</keyword>
<dbReference type="RefSeq" id="WP_097019030.1">
    <property type="nucleotide sequence ID" value="NZ_OBDZ01000028.1"/>
</dbReference>
<dbReference type="Pfam" id="PF12784">
    <property type="entry name" value="PDDEXK_2"/>
    <property type="match status" value="1"/>
</dbReference>
<organism evidence="1 2">
    <name type="scientific">Orenia metallireducens</name>
    <dbReference type="NCBI Taxonomy" id="1413210"/>
    <lineage>
        <taxon>Bacteria</taxon>
        <taxon>Bacillati</taxon>
        <taxon>Bacillota</taxon>
        <taxon>Clostridia</taxon>
        <taxon>Halanaerobiales</taxon>
        <taxon>Halobacteroidaceae</taxon>
        <taxon>Orenia</taxon>
    </lineage>
</organism>
<dbReference type="Proteomes" id="UP000219573">
    <property type="component" value="Unassembled WGS sequence"/>
</dbReference>
<dbReference type="PANTHER" id="PTHR41317:SF1">
    <property type="entry name" value="PD-(D_E)XK NUCLEASE FAMILY TRANSPOSASE"/>
    <property type="match status" value="1"/>
</dbReference>
<dbReference type="PANTHER" id="PTHR41317">
    <property type="entry name" value="PD-(D_E)XK NUCLEASE FAMILY TRANSPOSASE"/>
    <property type="match status" value="1"/>
</dbReference>
<evidence type="ECO:0000313" key="1">
    <source>
        <dbReference type="EMBL" id="SNY41204.1"/>
    </source>
</evidence>
<dbReference type="AlphaFoldDB" id="A0A285HZS0"/>
<dbReference type="NCBIfam" id="TIGR01784">
    <property type="entry name" value="T_den_put_tspse"/>
    <property type="match status" value="1"/>
</dbReference>
<accession>A0A285HZS0</accession>
<reference evidence="2" key="1">
    <citation type="submission" date="2017-09" db="EMBL/GenBank/DDBJ databases">
        <authorList>
            <person name="Varghese N."/>
            <person name="Submissions S."/>
        </authorList>
    </citation>
    <scope>NUCLEOTIDE SEQUENCE [LARGE SCALE GENOMIC DNA]</scope>
    <source>
        <strain evidence="2">MSL47</strain>
    </source>
</reference>
<sequence length="288" mass="34315">MCRLNPRVDFAFKKLFGSEENKDILISFINSVLDQDEEITDLTLKNPYNAQNFKNDKLSILDVKAVDEKGVWYNIEMQITDQDYYDKRALYYWARLYTGQLESGINYDKLEKTIVINVLNFNSLEEDNYHNIYKLFNTQSKEELIDHLEIHFIELEKYDKDLSEIQTALDRWTEFLKRAHEYNKNQIPSQLSEVKSIEKAIKVLDTMYLNKDEREAYEARLKWLRDEEMALKKAERKGMERGMERGREEERKQLIINMLRSGIKVKEAAKITKLDQEIVQTIKKSIED</sequence>
<proteinExistence type="predicted"/>
<dbReference type="InterPro" id="IPR010106">
    <property type="entry name" value="RpnA"/>
</dbReference>
<protein>
    <recommendedName>
        <fullName evidence="3">Transposase</fullName>
    </recommendedName>
</protein>
<evidence type="ECO:0008006" key="3">
    <source>
        <dbReference type="Google" id="ProtNLM"/>
    </source>
</evidence>
<dbReference type="EMBL" id="OBDZ01000028">
    <property type="protein sequence ID" value="SNY41204.1"/>
    <property type="molecule type" value="Genomic_DNA"/>
</dbReference>
<gene>
    <name evidence="1" type="ORF">SAMN06265827_12818</name>
</gene>
<name>A0A285HZS0_9FIRM</name>
<evidence type="ECO:0000313" key="2">
    <source>
        <dbReference type="Proteomes" id="UP000219573"/>
    </source>
</evidence>